<feature type="domain" description="FHF complex subunit HOOK-interacting protein C-terminal" evidence="3">
    <location>
        <begin position="1052"/>
        <end position="1098"/>
    </location>
</feature>
<evidence type="ECO:0000256" key="2">
    <source>
        <dbReference type="SAM" id="MobiDB-lite"/>
    </source>
</evidence>
<feature type="compositionally biased region" description="Low complexity" evidence="2">
    <location>
        <begin position="1261"/>
        <end position="1274"/>
    </location>
</feature>
<feature type="compositionally biased region" description="Low complexity" evidence="2">
    <location>
        <begin position="1382"/>
        <end position="1392"/>
    </location>
</feature>
<feature type="region of interest" description="Disordered" evidence="2">
    <location>
        <begin position="79"/>
        <end position="101"/>
    </location>
</feature>
<accession>A0A2N5SU60</accession>
<dbReference type="EMBL" id="PGCJ01000864">
    <property type="protein sequence ID" value="PLW16730.1"/>
    <property type="molecule type" value="Genomic_DNA"/>
</dbReference>
<feature type="region of interest" description="Disordered" evidence="2">
    <location>
        <begin position="816"/>
        <end position="917"/>
    </location>
</feature>
<keyword evidence="5" id="KW-1185">Reference proteome</keyword>
<comment type="caution">
    <text evidence="4">The sequence shown here is derived from an EMBL/GenBank/DDBJ whole genome shotgun (WGS) entry which is preliminary data.</text>
</comment>
<feature type="compositionally biased region" description="Acidic residues" evidence="2">
    <location>
        <begin position="1345"/>
        <end position="1355"/>
    </location>
</feature>
<feature type="compositionally biased region" description="Polar residues" evidence="2">
    <location>
        <begin position="886"/>
        <end position="916"/>
    </location>
</feature>
<dbReference type="OrthoDB" id="5350595at2759"/>
<evidence type="ECO:0000313" key="5">
    <source>
        <dbReference type="Proteomes" id="UP000235388"/>
    </source>
</evidence>
<feature type="compositionally biased region" description="Acidic residues" evidence="2">
    <location>
        <begin position="852"/>
        <end position="861"/>
    </location>
</feature>
<reference evidence="4 5" key="1">
    <citation type="submission" date="2017-11" db="EMBL/GenBank/DDBJ databases">
        <title>De novo assembly and phasing of dikaryotic genomes from two isolates of Puccinia coronata f. sp. avenae, the causal agent of oat crown rust.</title>
        <authorList>
            <person name="Miller M.E."/>
            <person name="Zhang Y."/>
            <person name="Omidvar V."/>
            <person name="Sperschneider J."/>
            <person name="Schwessinger B."/>
            <person name="Raley C."/>
            <person name="Palmer J.M."/>
            <person name="Garnica D."/>
            <person name="Upadhyaya N."/>
            <person name="Rathjen J."/>
            <person name="Taylor J.M."/>
            <person name="Park R.F."/>
            <person name="Dodds P.N."/>
            <person name="Hirsch C.D."/>
            <person name="Kianian S.F."/>
            <person name="Figueroa M."/>
        </authorList>
    </citation>
    <scope>NUCLEOTIDE SEQUENCE [LARGE SCALE GENOMIC DNA]</scope>
    <source>
        <strain evidence="4">12NC29</strain>
    </source>
</reference>
<dbReference type="Pfam" id="PF19314">
    <property type="entry name" value="DUF5917"/>
    <property type="match status" value="1"/>
</dbReference>
<organism evidence="4 5">
    <name type="scientific">Puccinia coronata f. sp. avenae</name>
    <dbReference type="NCBI Taxonomy" id="200324"/>
    <lineage>
        <taxon>Eukaryota</taxon>
        <taxon>Fungi</taxon>
        <taxon>Dikarya</taxon>
        <taxon>Basidiomycota</taxon>
        <taxon>Pucciniomycotina</taxon>
        <taxon>Pucciniomycetes</taxon>
        <taxon>Pucciniales</taxon>
        <taxon>Pucciniaceae</taxon>
        <taxon>Puccinia</taxon>
    </lineage>
</organism>
<feature type="region of interest" description="Disordered" evidence="2">
    <location>
        <begin position="1237"/>
        <end position="1301"/>
    </location>
</feature>
<dbReference type="InterPro" id="IPR045669">
    <property type="entry name" value="FHIP_C"/>
</dbReference>
<dbReference type="PANTHER" id="PTHR21705:SF11">
    <property type="entry name" value="FHIP FAMILY PROTEIN CG3558"/>
    <property type="match status" value="1"/>
</dbReference>
<proteinExistence type="inferred from homology"/>
<protein>
    <recommendedName>
        <fullName evidence="3">FHF complex subunit HOOK-interacting protein C-terminal domain-containing protein</fullName>
    </recommendedName>
</protein>
<sequence length="1439" mass="157464">MVHDSVFTNFCEAQEIKFGKSAFLSRAEDRFSEDRNECPISQSQKIQSTIAARPFFSANAVMSIFKAFNSVLGVGTKPSSAPRVSSHAHDRPTDPSQSHLPAFQNSWQTIKNSLSSPRQRTQLLESTSIKEKLELMWECLAIENNIPITNLNPSRSAVASQTPECVEYFLENNVPGNLVSLSLPDQPIGVKGLVIKFFLSVVVFMDEKFVVHAKVHKPLVRLLRSCVEPELDSDEGEDSGWGSSGVNYEEAVVELMCHLCARIKTYPELLLVFIHNRSRSSQAQPAEIFPEPSAVEALPITPHSPISSGGGPPTTRKSVHFSPVPRPPSPMTSDFSAAGNMGNSPTHTTLSSSFSSSSHHLYNEASRKSDSKLAAIGNALKGDSDMLIFSYLLRFLHREGRTGDLARAGLLFLMELAMGRCPHIPGDACQDSHTSTITEDDQPTPADTVSMAFGEWVLDSDFADVLGASLGATYGLLPSKLVITPRDPSSEDSTGRMVLGGMGIHFTEGLAESAQSIQEKEREERRQRLLIGLGVSGSAEFRGQIDLFLKMIEFAQDVMRNVNPSTLDHYVSPTELLLASQSQKSALFGSSTRPAVTTATQDPKSTTDESGPSPSEIVASAVSSTVLLSIRKSFLTGIIYPSLLECSEYDGSAVAVMSYLEAILSLLETDGELSDSVLRFLMAEDDEDLELDAGLRPSSNHAEVMQLGPSSPFNNPNRRNSGAISIIKADFHKAKSGRRVGDKGDRLISDTGITYFNSLGRFTLKDLLVNNIQSTHSPTATAALKLLHVILVRHDRYALTLLDIIPDPTATAFPFPHSAEISPTGNGYDSDSQKSDQEESEFVYPIKGDQVDLGDEPDGVDEEFKYPGESDAVKSTSNEDEEFQYPTPTKPQSTSALSSFTPGNKSYKKNNSTSRSHCLKPSLDLVKRIHCSPCPTYRAHRDEIEFLSSLVELIDPSSMVMKADSVPGSLSTAFQHYLLDAEAELTGTATFRRGLLFDYVSASVIPSSEPVRDKRQSLRPGSMSHIQPISKQESPLDFIDHPVIRHRLSAETPVVSSILESLAKFFVQPPALNLILTGCVATLASCPTRSLEGWMLPPPNPDDGDDDSFDQSILSSCTPRNPIVDDDEGDDRSIDFAVDEYVSSHRKSSSRRTFESSFSRSQGAGGADCLLEVYRQLAVQVAGYRKTINNFDRYLKERRQGLIFVENLEDALDTLTGTMIQSESLMDKEHRMVNDTARQPTEISKKPNAMPIEQPSKPKDSSFFSFFKGSNYSKPSPPTARSHTARTSEDETHRLSGERGHRAVAVKPFSEHYQQTGSIKLTIVPVSTPGSTKKRDRSLLKLNFSDDETDSDEENNPGPDTPTKKTLHGSHLPATIPPFRKPQSASPSSPGPSDDHQDPTVISLSMLLDNVVILEESIKELGAIISARKSLGIDPVRIL</sequence>
<dbReference type="PANTHER" id="PTHR21705">
    <property type="entry name" value="RAI16 PROTEIN-RELATED"/>
    <property type="match status" value="1"/>
</dbReference>
<comment type="similarity">
    <text evidence="1">Belongs to the FHIP family.</text>
</comment>
<feature type="compositionally biased region" description="Basic and acidic residues" evidence="2">
    <location>
        <begin position="862"/>
        <end position="872"/>
    </location>
</feature>
<feature type="region of interest" description="Disordered" evidence="2">
    <location>
        <begin position="299"/>
        <end position="355"/>
    </location>
</feature>
<evidence type="ECO:0000313" key="4">
    <source>
        <dbReference type="EMBL" id="PLW16730.1"/>
    </source>
</evidence>
<name>A0A2N5SU60_9BASI</name>
<feature type="compositionally biased region" description="Basic and acidic residues" evidence="2">
    <location>
        <begin position="1286"/>
        <end position="1301"/>
    </location>
</feature>
<feature type="compositionally biased region" description="Polar residues" evidence="2">
    <location>
        <begin position="589"/>
        <end position="613"/>
    </location>
</feature>
<dbReference type="Proteomes" id="UP000235388">
    <property type="component" value="Unassembled WGS sequence"/>
</dbReference>
<evidence type="ECO:0000256" key="1">
    <source>
        <dbReference type="ARBA" id="ARBA00024336"/>
    </source>
</evidence>
<feature type="compositionally biased region" description="Low complexity" evidence="2">
    <location>
        <begin position="344"/>
        <end position="355"/>
    </location>
</feature>
<gene>
    <name evidence="4" type="ORF">PCANC_17504</name>
</gene>
<feature type="region of interest" description="Disordered" evidence="2">
    <location>
        <begin position="1326"/>
        <end position="1399"/>
    </location>
</feature>
<evidence type="ECO:0000259" key="3">
    <source>
        <dbReference type="Pfam" id="PF19314"/>
    </source>
</evidence>
<dbReference type="Pfam" id="PF10257">
    <property type="entry name" value="RAI16-like"/>
    <property type="match status" value="1"/>
</dbReference>
<dbReference type="STRING" id="200324.A0A2N5SU60"/>
<feature type="region of interest" description="Disordered" evidence="2">
    <location>
        <begin position="589"/>
        <end position="616"/>
    </location>
</feature>
<dbReference type="InterPro" id="IPR019384">
    <property type="entry name" value="FHIP"/>
</dbReference>